<dbReference type="PATRIC" id="fig|1263870.3.peg.6402"/>
<dbReference type="GO" id="GO:0005737">
    <property type="term" value="C:cytoplasm"/>
    <property type="evidence" value="ECO:0007669"/>
    <property type="project" value="UniProtKB-SubCell"/>
</dbReference>
<keyword evidence="5" id="KW-0963">Cytoplasm</keyword>
<dbReference type="InterPro" id="IPR004373">
    <property type="entry name" value="RF-1"/>
</dbReference>
<gene>
    <name evidence="5" type="primary">prfA</name>
    <name evidence="8" type="ORF">RSSM_06046</name>
</gene>
<reference evidence="8 9" key="1">
    <citation type="journal article" date="2013" name="Mar. Genomics">
        <title>Expression of sulfatases in Rhodopirellula baltica and the diversity of sulfatases in the genus Rhodopirellula.</title>
        <authorList>
            <person name="Wegner C.E."/>
            <person name="Richter-Heitmann T."/>
            <person name="Klindworth A."/>
            <person name="Klockow C."/>
            <person name="Richter M."/>
            <person name="Achstetter T."/>
            <person name="Glockner F.O."/>
            <person name="Harder J."/>
        </authorList>
    </citation>
    <scope>NUCLEOTIDE SEQUENCE [LARGE SCALE GENOMIC DNA]</scope>
    <source>
        <strain evidence="8 9">SM41</strain>
    </source>
</reference>
<dbReference type="GO" id="GO:0016149">
    <property type="term" value="F:translation release factor activity, codon specific"/>
    <property type="evidence" value="ECO:0007669"/>
    <property type="project" value="UniProtKB-UniRule"/>
</dbReference>
<evidence type="ECO:0000259" key="7">
    <source>
        <dbReference type="SMART" id="SM00937"/>
    </source>
</evidence>
<dbReference type="InterPro" id="IPR000352">
    <property type="entry name" value="Pep_chain_release_fac_I"/>
</dbReference>
<dbReference type="PANTHER" id="PTHR43804:SF7">
    <property type="entry name" value="LD18447P"/>
    <property type="match status" value="1"/>
</dbReference>
<comment type="PTM">
    <text evidence="5">Methylated by PrmC. Methylation increases the termination efficiency of RF1.</text>
</comment>
<dbReference type="SMART" id="SM00937">
    <property type="entry name" value="PCRF"/>
    <property type="match status" value="1"/>
</dbReference>
<evidence type="ECO:0000313" key="9">
    <source>
        <dbReference type="Proteomes" id="UP000011885"/>
    </source>
</evidence>
<dbReference type="EMBL" id="ANOH01000428">
    <property type="protein sequence ID" value="EMI52491.1"/>
    <property type="molecule type" value="Genomic_DNA"/>
</dbReference>
<dbReference type="FunFam" id="3.30.160.20:FF:000004">
    <property type="entry name" value="Peptide chain release factor 1"/>
    <property type="match status" value="1"/>
</dbReference>
<evidence type="ECO:0000313" key="8">
    <source>
        <dbReference type="EMBL" id="EMI52491.1"/>
    </source>
</evidence>
<feature type="domain" description="Peptide chain release factor" evidence="7">
    <location>
        <begin position="67"/>
        <end position="181"/>
    </location>
</feature>
<dbReference type="InterPro" id="IPR045853">
    <property type="entry name" value="Pep_chain_release_fac_I_sf"/>
</dbReference>
<evidence type="ECO:0000256" key="3">
    <source>
        <dbReference type="ARBA" id="ARBA00022481"/>
    </source>
</evidence>
<name>M5U3P8_9BACT</name>
<keyword evidence="9" id="KW-1185">Reference proteome</keyword>
<evidence type="ECO:0000256" key="4">
    <source>
        <dbReference type="ARBA" id="ARBA00022917"/>
    </source>
</evidence>
<keyword evidence="3 5" id="KW-0488">Methylation</keyword>
<dbReference type="NCBIfam" id="NF001859">
    <property type="entry name" value="PRK00591.1"/>
    <property type="match status" value="1"/>
</dbReference>
<dbReference type="PANTHER" id="PTHR43804">
    <property type="entry name" value="LD18447P"/>
    <property type="match status" value="1"/>
</dbReference>
<dbReference type="OrthoDB" id="9806673at2"/>
<dbReference type="NCBIfam" id="TIGR00019">
    <property type="entry name" value="prfA"/>
    <property type="match status" value="1"/>
</dbReference>
<organism evidence="8 9">
    <name type="scientific">Rhodopirellula sallentina SM41</name>
    <dbReference type="NCBI Taxonomy" id="1263870"/>
    <lineage>
        <taxon>Bacteria</taxon>
        <taxon>Pseudomonadati</taxon>
        <taxon>Planctomycetota</taxon>
        <taxon>Planctomycetia</taxon>
        <taxon>Pirellulales</taxon>
        <taxon>Pirellulaceae</taxon>
        <taxon>Rhodopirellula</taxon>
    </lineage>
</organism>
<dbReference type="InterPro" id="IPR005139">
    <property type="entry name" value="PCRF"/>
</dbReference>
<protein>
    <recommendedName>
        <fullName evidence="5 6">Peptide chain release factor 1</fullName>
        <shortName evidence="5">RF-1</shortName>
    </recommendedName>
</protein>
<dbReference type="Gene3D" id="6.10.140.1950">
    <property type="match status" value="1"/>
</dbReference>
<dbReference type="Proteomes" id="UP000011885">
    <property type="component" value="Unassembled WGS sequence"/>
</dbReference>
<evidence type="ECO:0000256" key="6">
    <source>
        <dbReference type="NCBIfam" id="TIGR00019"/>
    </source>
</evidence>
<proteinExistence type="inferred from homology"/>
<dbReference type="AlphaFoldDB" id="M5U3P8"/>
<dbReference type="Gene3D" id="3.30.70.1660">
    <property type="match status" value="1"/>
</dbReference>
<dbReference type="FunFam" id="3.30.70.1660:FF:000002">
    <property type="entry name" value="Peptide chain release factor 1"/>
    <property type="match status" value="1"/>
</dbReference>
<dbReference type="SUPFAM" id="SSF75620">
    <property type="entry name" value="Release factor"/>
    <property type="match status" value="1"/>
</dbReference>
<dbReference type="Pfam" id="PF00472">
    <property type="entry name" value="RF-1"/>
    <property type="match status" value="1"/>
</dbReference>
<dbReference type="InterPro" id="IPR050057">
    <property type="entry name" value="Prokaryotic/Mito_RF"/>
</dbReference>
<sequence>MSGSIRDNLEEKLARFVQLETDMSDPDVLGDGARMSATAREHGGLAKVVGKYREFKRLSEEIQDCQEMAEATDDFEEREMAETEMKSLRSQRETLWEDLLTYTVGGDDSHRTRCVMEIRAGTGGDEAALFARDLYEMYRRHAEQVGWKTEVMEASPTEMGGFKEITLTLEGENVFRDLQYESGGHRVQRVPETETQGRVHTSAATVAVMPEPEDVEVDIKSDDYRVDKFCASGPGGQHVNKTESAIRLTHYETGIVVQCQDEKSQHKNLAKALRVLKARVYEKKREEENAKQAEARKGLIGSGDRSQRIRTYNYPQNRLTDHRINLTLYKLDQIIGGDLTPVTEALIEYDRDQLRGDMID</sequence>
<comment type="function">
    <text evidence="1 5">Peptide chain release factor 1 directs the termination of translation in response to the peptide chain termination codons UAG and UAA.</text>
</comment>
<dbReference type="Pfam" id="PF03462">
    <property type="entry name" value="PCRF"/>
    <property type="match status" value="1"/>
</dbReference>
<dbReference type="Gene3D" id="3.30.160.20">
    <property type="match status" value="1"/>
</dbReference>
<dbReference type="RefSeq" id="WP_008687505.1">
    <property type="nucleotide sequence ID" value="NZ_ANOH01000428.1"/>
</dbReference>
<comment type="similarity">
    <text evidence="2 5">Belongs to the prokaryotic/mitochondrial release factor family.</text>
</comment>
<feature type="modified residue" description="N5-methylglutamine" evidence="5">
    <location>
        <position position="237"/>
    </location>
</feature>
<comment type="subcellular location">
    <subcellularLocation>
        <location evidence="5">Cytoplasm</location>
    </subcellularLocation>
</comment>
<evidence type="ECO:0000256" key="2">
    <source>
        <dbReference type="ARBA" id="ARBA00010835"/>
    </source>
</evidence>
<accession>M5U3P8</accession>
<dbReference type="HAMAP" id="MF_00093">
    <property type="entry name" value="Rel_fac_1"/>
    <property type="match status" value="1"/>
</dbReference>
<comment type="caution">
    <text evidence="8">The sequence shown here is derived from an EMBL/GenBank/DDBJ whole genome shotgun (WGS) entry which is preliminary data.</text>
</comment>
<keyword evidence="4 5" id="KW-0648">Protein biosynthesis</keyword>
<evidence type="ECO:0000256" key="5">
    <source>
        <dbReference type="HAMAP-Rule" id="MF_00093"/>
    </source>
</evidence>
<evidence type="ECO:0000256" key="1">
    <source>
        <dbReference type="ARBA" id="ARBA00002986"/>
    </source>
</evidence>